<dbReference type="InterPro" id="IPR038072">
    <property type="entry name" value="GspK_central_sf"/>
</dbReference>
<protein>
    <submittedName>
        <fullName evidence="3">General secretion pathway protein GspK</fullName>
    </submittedName>
</protein>
<dbReference type="SUPFAM" id="SSF158544">
    <property type="entry name" value="GspK insert domain-like"/>
    <property type="match status" value="1"/>
</dbReference>
<comment type="caution">
    <text evidence="3">The sequence shown here is derived from an EMBL/GenBank/DDBJ whole genome shotgun (WGS) entry which is preliminary data.</text>
</comment>
<dbReference type="AlphaFoldDB" id="A0A3A8QAH0"/>
<reference evidence="4" key="1">
    <citation type="submission" date="2018-09" db="EMBL/GenBank/DDBJ databases">
        <authorList>
            <person name="Livingstone P.G."/>
            <person name="Whitworth D.E."/>
        </authorList>
    </citation>
    <scope>NUCLEOTIDE SEQUENCE [LARGE SCALE GENOMIC DNA]</scope>
    <source>
        <strain evidence="4">AB047A</strain>
    </source>
</reference>
<evidence type="ECO:0000313" key="3">
    <source>
        <dbReference type="EMBL" id="RKH64571.1"/>
    </source>
</evidence>
<evidence type="ECO:0000256" key="2">
    <source>
        <dbReference type="SAM" id="Phobius"/>
    </source>
</evidence>
<evidence type="ECO:0000313" key="4">
    <source>
        <dbReference type="Proteomes" id="UP000282656"/>
    </source>
</evidence>
<dbReference type="GO" id="GO:0016020">
    <property type="term" value="C:membrane"/>
    <property type="evidence" value="ECO:0007669"/>
    <property type="project" value="InterPro"/>
</dbReference>
<dbReference type="OrthoDB" id="5491068at2"/>
<feature type="transmembrane region" description="Helical" evidence="2">
    <location>
        <begin position="44"/>
        <end position="65"/>
    </location>
</feature>
<dbReference type="RefSeq" id="WP_121770944.1">
    <property type="nucleotide sequence ID" value="NZ_RAWM01000082.1"/>
</dbReference>
<dbReference type="Proteomes" id="UP000282656">
    <property type="component" value="Unassembled WGS sequence"/>
</dbReference>
<dbReference type="PANTHER" id="PTHR38831">
    <property type="entry name" value="TYPE II SECRETION SYSTEM PROTEIN K"/>
    <property type="match status" value="1"/>
</dbReference>
<sequence>MAFPYFQQASRRRGKARMAPVHVHAQTRPARSSAEKKHRRSRGVALIIALVSITLLTVVATEFAYNTRVDLQLAANQRDEVRAYYMARSGLSLGRLLLRFQRQVDQTPIPNPASLLSGLMGGALGGGATGAAGAAAFQPQSLNLQLWKLARVDCHMLKGLVKSDGAQSEDGRPVETEAVQVDPNFQMDGEDGDNAGAATQMAAQMQRRSFGGFEGCFLATISDEEEKLNVMRLNTGGAESQATAARMLDMFSDKRFEFLWQQDDANKVRSTPRDTILALKDWSDEDQTQSTLNEKDPTNPFVAGFADEGSAYSRYEPRYEVKNARFDSLDELYRVHGVNDRFMAAFRDRLTVYPDINSKPNVNTDDPIMLGLAIMSAADPNRPDPRLTDPVFLNELISRIRAARMFNFFGMSVADFVNVVEQAGIAVNPLIKGNVQQNRYLGDKSKTFTIKSVGEAGSVQKTLTAVIRLDDGLGKLVYYREE</sequence>
<proteinExistence type="predicted"/>
<name>A0A3A8QAH0_9BACT</name>
<accession>A0A3A8QAH0</accession>
<keyword evidence="4" id="KW-1185">Reference proteome</keyword>
<dbReference type="Gene3D" id="1.10.40.60">
    <property type="entry name" value="EpsJ-like"/>
    <property type="match status" value="1"/>
</dbReference>
<feature type="region of interest" description="Disordered" evidence="1">
    <location>
        <begin position="1"/>
        <end position="38"/>
    </location>
</feature>
<gene>
    <name evidence="3" type="ORF">D7X96_25455</name>
</gene>
<keyword evidence="2" id="KW-1133">Transmembrane helix</keyword>
<dbReference type="PANTHER" id="PTHR38831:SF2">
    <property type="entry name" value="TYPE II SECRETION SYSTEM PROTEIN K"/>
    <property type="match status" value="1"/>
</dbReference>
<evidence type="ECO:0000256" key="1">
    <source>
        <dbReference type="SAM" id="MobiDB-lite"/>
    </source>
</evidence>
<organism evidence="3 4">
    <name type="scientific">Corallococcus interemptor</name>
    <dbReference type="NCBI Taxonomy" id="2316720"/>
    <lineage>
        <taxon>Bacteria</taxon>
        <taxon>Pseudomonadati</taxon>
        <taxon>Myxococcota</taxon>
        <taxon>Myxococcia</taxon>
        <taxon>Myxococcales</taxon>
        <taxon>Cystobacterineae</taxon>
        <taxon>Myxococcaceae</taxon>
        <taxon>Corallococcus</taxon>
    </lineage>
</organism>
<dbReference type="EMBL" id="RAWM01000082">
    <property type="protein sequence ID" value="RKH64571.1"/>
    <property type="molecule type" value="Genomic_DNA"/>
</dbReference>
<dbReference type="GO" id="GO:0009306">
    <property type="term" value="P:protein secretion"/>
    <property type="evidence" value="ECO:0007669"/>
    <property type="project" value="InterPro"/>
</dbReference>
<keyword evidence="2" id="KW-0472">Membrane</keyword>
<dbReference type="InterPro" id="IPR005628">
    <property type="entry name" value="GspK"/>
</dbReference>
<keyword evidence="2" id="KW-0812">Transmembrane</keyword>